<sequence>MVCECCVLTCSPESSPARSPHPRRKLTGCYLLIQPTLVVGLRFRDTRSNQITNMQ</sequence>
<evidence type="ECO:0000313" key="2">
    <source>
        <dbReference type="Proteomes" id="UP000215914"/>
    </source>
</evidence>
<accession>A0A9K3HGU9</accession>
<gene>
    <name evidence="1" type="ORF">HanXRQr2_Chr12g0543761</name>
</gene>
<dbReference type="EMBL" id="MNCJ02000327">
    <property type="protein sequence ID" value="KAF5778121.1"/>
    <property type="molecule type" value="Genomic_DNA"/>
</dbReference>
<proteinExistence type="predicted"/>
<keyword evidence="2" id="KW-1185">Reference proteome</keyword>
<evidence type="ECO:0000313" key="1">
    <source>
        <dbReference type="EMBL" id="KAF5778121.1"/>
    </source>
</evidence>
<dbReference type="Gramene" id="mRNA:HanXRQr2_Chr12g0543761">
    <property type="protein sequence ID" value="CDS:HanXRQr2_Chr12g0543761.1"/>
    <property type="gene ID" value="HanXRQr2_Chr12g0543761"/>
</dbReference>
<organism evidence="1 2">
    <name type="scientific">Helianthus annuus</name>
    <name type="common">Common sunflower</name>
    <dbReference type="NCBI Taxonomy" id="4232"/>
    <lineage>
        <taxon>Eukaryota</taxon>
        <taxon>Viridiplantae</taxon>
        <taxon>Streptophyta</taxon>
        <taxon>Embryophyta</taxon>
        <taxon>Tracheophyta</taxon>
        <taxon>Spermatophyta</taxon>
        <taxon>Magnoliopsida</taxon>
        <taxon>eudicotyledons</taxon>
        <taxon>Gunneridae</taxon>
        <taxon>Pentapetalae</taxon>
        <taxon>asterids</taxon>
        <taxon>campanulids</taxon>
        <taxon>Asterales</taxon>
        <taxon>Asteraceae</taxon>
        <taxon>Asteroideae</taxon>
        <taxon>Heliantheae alliance</taxon>
        <taxon>Heliantheae</taxon>
        <taxon>Helianthus</taxon>
    </lineage>
</organism>
<name>A0A9K3HGU9_HELAN</name>
<reference evidence="1" key="2">
    <citation type="submission" date="2020-06" db="EMBL/GenBank/DDBJ databases">
        <title>Helianthus annuus Genome sequencing and assembly Release 2.</title>
        <authorList>
            <person name="Gouzy J."/>
            <person name="Langlade N."/>
            <person name="Munos S."/>
        </authorList>
    </citation>
    <scope>NUCLEOTIDE SEQUENCE</scope>
    <source>
        <tissue evidence="1">Leaves</tissue>
    </source>
</reference>
<dbReference type="Proteomes" id="UP000215914">
    <property type="component" value="Unassembled WGS sequence"/>
</dbReference>
<dbReference type="AlphaFoldDB" id="A0A9K3HGU9"/>
<reference evidence="1" key="1">
    <citation type="journal article" date="2017" name="Nature">
        <title>The sunflower genome provides insights into oil metabolism, flowering and Asterid evolution.</title>
        <authorList>
            <person name="Badouin H."/>
            <person name="Gouzy J."/>
            <person name="Grassa C.J."/>
            <person name="Murat F."/>
            <person name="Staton S.E."/>
            <person name="Cottret L."/>
            <person name="Lelandais-Briere C."/>
            <person name="Owens G.L."/>
            <person name="Carrere S."/>
            <person name="Mayjonade B."/>
            <person name="Legrand L."/>
            <person name="Gill N."/>
            <person name="Kane N.C."/>
            <person name="Bowers J.E."/>
            <person name="Hubner S."/>
            <person name="Bellec A."/>
            <person name="Berard A."/>
            <person name="Berges H."/>
            <person name="Blanchet N."/>
            <person name="Boniface M.C."/>
            <person name="Brunel D."/>
            <person name="Catrice O."/>
            <person name="Chaidir N."/>
            <person name="Claudel C."/>
            <person name="Donnadieu C."/>
            <person name="Faraut T."/>
            <person name="Fievet G."/>
            <person name="Helmstetter N."/>
            <person name="King M."/>
            <person name="Knapp S.J."/>
            <person name="Lai Z."/>
            <person name="Le Paslier M.C."/>
            <person name="Lippi Y."/>
            <person name="Lorenzon L."/>
            <person name="Mandel J.R."/>
            <person name="Marage G."/>
            <person name="Marchand G."/>
            <person name="Marquand E."/>
            <person name="Bret-Mestries E."/>
            <person name="Morien E."/>
            <person name="Nambeesan S."/>
            <person name="Nguyen T."/>
            <person name="Pegot-Espagnet P."/>
            <person name="Pouilly N."/>
            <person name="Raftis F."/>
            <person name="Sallet E."/>
            <person name="Schiex T."/>
            <person name="Thomas J."/>
            <person name="Vandecasteele C."/>
            <person name="Vares D."/>
            <person name="Vear F."/>
            <person name="Vautrin S."/>
            <person name="Crespi M."/>
            <person name="Mangin B."/>
            <person name="Burke J.M."/>
            <person name="Salse J."/>
            <person name="Munos S."/>
            <person name="Vincourt P."/>
            <person name="Rieseberg L.H."/>
            <person name="Langlade N.B."/>
        </authorList>
    </citation>
    <scope>NUCLEOTIDE SEQUENCE</scope>
    <source>
        <tissue evidence="1">Leaves</tissue>
    </source>
</reference>
<comment type="caution">
    <text evidence="1">The sequence shown here is derived from an EMBL/GenBank/DDBJ whole genome shotgun (WGS) entry which is preliminary data.</text>
</comment>
<protein>
    <submittedName>
        <fullName evidence="1">Uncharacterized protein</fullName>
    </submittedName>
</protein>